<dbReference type="InterPro" id="IPR050595">
    <property type="entry name" value="Bact_response_regulator"/>
</dbReference>
<dbReference type="Pfam" id="PF00072">
    <property type="entry name" value="Response_reg"/>
    <property type="match status" value="1"/>
</dbReference>
<reference evidence="4 5" key="1">
    <citation type="submission" date="2017-07" db="EMBL/GenBank/DDBJ databases">
        <title>Thauera sp. KNDSS-Mac4 genome sequence and assembly.</title>
        <authorList>
            <person name="Mayilraj S."/>
        </authorList>
    </citation>
    <scope>NUCLEOTIDE SEQUENCE [LARGE SCALE GENOMIC DNA]</scope>
    <source>
        <strain evidence="4 5">KNDSS-Mac4</strain>
    </source>
</reference>
<accession>A0A235F3B4</accession>
<evidence type="ECO:0000313" key="5">
    <source>
        <dbReference type="Proteomes" id="UP000215181"/>
    </source>
</evidence>
<dbReference type="OrthoDB" id="5421695at2"/>
<keyword evidence="1 2" id="KW-0597">Phosphoprotein</keyword>
<proteinExistence type="predicted"/>
<dbReference type="SMART" id="SM00448">
    <property type="entry name" value="REC"/>
    <property type="match status" value="1"/>
</dbReference>
<dbReference type="PANTHER" id="PTHR44591">
    <property type="entry name" value="STRESS RESPONSE REGULATOR PROTEIN 1"/>
    <property type="match status" value="1"/>
</dbReference>
<sequence length="132" mass="14167">MHLTYSSPIVVADDNREIADLLSELIASFGHAVRTCYDGRQARAAIAGDWPQLAVLDISMPDLNGCELARWVREQAAGREIRLVALTGHSAPDDCARILAAGFDEVLPKPFDIDRLQAVLAGGVGRSGRLSA</sequence>
<keyword evidence="5" id="KW-1185">Reference proteome</keyword>
<dbReference type="GO" id="GO:0000160">
    <property type="term" value="P:phosphorelay signal transduction system"/>
    <property type="evidence" value="ECO:0007669"/>
    <property type="project" value="InterPro"/>
</dbReference>
<name>A0A235F3B4_9RHOO</name>
<feature type="modified residue" description="4-aspartylphosphate" evidence="2">
    <location>
        <position position="57"/>
    </location>
</feature>
<dbReference type="SUPFAM" id="SSF52172">
    <property type="entry name" value="CheY-like"/>
    <property type="match status" value="1"/>
</dbReference>
<dbReference type="Gene3D" id="3.40.50.2300">
    <property type="match status" value="1"/>
</dbReference>
<evidence type="ECO:0000313" key="4">
    <source>
        <dbReference type="EMBL" id="OYD55397.1"/>
    </source>
</evidence>
<dbReference type="InterPro" id="IPR001789">
    <property type="entry name" value="Sig_transdc_resp-reg_receiver"/>
</dbReference>
<dbReference type="Proteomes" id="UP000215181">
    <property type="component" value="Unassembled WGS sequence"/>
</dbReference>
<dbReference type="PANTHER" id="PTHR44591:SF3">
    <property type="entry name" value="RESPONSE REGULATORY DOMAIN-CONTAINING PROTEIN"/>
    <property type="match status" value="1"/>
</dbReference>
<dbReference type="AlphaFoldDB" id="A0A235F3B4"/>
<dbReference type="InterPro" id="IPR011006">
    <property type="entry name" value="CheY-like_superfamily"/>
</dbReference>
<organism evidence="4 5">
    <name type="scientific">Thauera propionica</name>
    <dbReference type="NCBI Taxonomy" id="2019431"/>
    <lineage>
        <taxon>Bacteria</taxon>
        <taxon>Pseudomonadati</taxon>
        <taxon>Pseudomonadota</taxon>
        <taxon>Betaproteobacteria</taxon>
        <taxon>Rhodocyclales</taxon>
        <taxon>Zoogloeaceae</taxon>
        <taxon>Thauera</taxon>
    </lineage>
</organism>
<comment type="caution">
    <text evidence="4">The sequence shown here is derived from an EMBL/GenBank/DDBJ whole genome shotgun (WGS) entry which is preliminary data.</text>
</comment>
<evidence type="ECO:0000256" key="1">
    <source>
        <dbReference type="ARBA" id="ARBA00022553"/>
    </source>
</evidence>
<dbReference type="EMBL" id="NOIH01000003">
    <property type="protein sequence ID" value="OYD55397.1"/>
    <property type="molecule type" value="Genomic_DNA"/>
</dbReference>
<evidence type="ECO:0000256" key="2">
    <source>
        <dbReference type="PROSITE-ProRule" id="PRU00169"/>
    </source>
</evidence>
<dbReference type="PROSITE" id="PS50110">
    <property type="entry name" value="RESPONSE_REGULATORY"/>
    <property type="match status" value="1"/>
</dbReference>
<protein>
    <recommendedName>
        <fullName evidence="3">Response regulatory domain-containing protein</fullName>
    </recommendedName>
</protein>
<evidence type="ECO:0000259" key="3">
    <source>
        <dbReference type="PROSITE" id="PS50110"/>
    </source>
</evidence>
<gene>
    <name evidence="4" type="ORF">CGK74_04195</name>
</gene>
<feature type="domain" description="Response regulatory" evidence="3">
    <location>
        <begin position="8"/>
        <end position="124"/>
    </location>
</feature>